<dbReference type="InterPro" id="IPR035906">
    <property type="entry name" value="MetI-like_sf"/>
</dbReference>
<dbReference type="InterPro" id="IPR000515">
    <property type="entry name" value="MetI-like"/>
</dbReference>
<dbReference type="PROSITE" id="PS50928">
    <property type="entry name" value="ABC_TM1"/>
    <property type="match status" value="1"/>
</dbReference>
<feature type="transmembrane region" description="Helical" evidence="7">
    <location>
        <begin position="211"/>
        <end position="234"/>
    </location>
</feature>
<accession>A0ABU0R7E9</accession>
<keyword evidence="2 7" id="KW-0813">Transport</keyword>
<evidence type="ECO:0000256" key="5">
    <source>
        <dbReference type="ARBA" id="ARBA00022989"/>
    </source>
</evidence>
<gene>
    <name evidence="9" type="ORF">QFZ26_001554</name>
</gene>
<feature type="domain" description="ABC transmembrane type-1" evidence="8">
    <location>
        <begin position="100"/>
        <end position="302"/>
    </location>
</feature>
<keyword evidence="9" id="KW-0762">Sugar transport</keyword>
<evidence type="ECO:0000259" key="8">
    <source>
        <dbReference type="PROSITE" id="PS50928"/>
    </source>
</evidence>
<dbReference type="Proteomes" id="UP001239083">
    <property type="component" value="Unassembled WGS sequence"/>
</dbReference>
<evidence type="ECO:0000256" key="4">
    <source>
        <dbReference type="ARBA" id="ARBA00022692"/>
    </source>
</evidence>
<dbReference type="Gene3D" id="1.10.3720.10">
    <property type="entry name" value="MetI-like"/>
    <property type="match status" value="1"/>
</dbReference>
<keyword evidence="5 7" id="KW-1133">Transmembrane helix</keyword>
<evidence type="ECO:0000256" key="7">
    <source>
        <dbReference type="RuleBase" id="RU363032"/>
    </source>
</evidence>
<dbReference type="SUPFAM" id="SSF161098">
    <property type="entry name" value="MetI-like"/>
    <property type="match status" value="1"/>
</dbReference>
<feature type="transmembrane region" description="Helical" evidence="7">
    <location>
        <begin position="169"/>
        <end position="190"/>
    </location>
</feature>
<name>A0ABU0R7E9_9MICO</name>
<keyword evidence="4 7" id="KW-0812">Transmembrane</keyword>
<sequence>MVVQIEPVVVVGDPQETVRATERPRRRRRLRFGPGSALRLITMYGFAVFCLVPLLWLVLAPSKDNAEMLSTPLSWGSFERYALSWQHLAEYSDGVIFRWMANSVLYSIVPLVITVVISLLAAYALATMRFAGRKVILLTTLLAIVLPATAMVLPLFLELNAVGLINTAASVILPAAFFPFGVYLAFVFFATSMPKELLEAARIDGCSELGVFLRVVLPLSKPVIGLLVFFSFVANWNNYFLPYVMLTDSSMFNLPVGLGTLIASTPALNPSAGGSILPITYPEAAMAGLIVVVPVAILFLFFQRFLVRGILAGSTKG</sequence>
<dbReference type="Pfam" id="PF00528">
    <property type="entry name" value="BPD_transp_1"/>
    <property type="match status" value="1"/>
</dbReference>
<protein>
    <submittedName>
        <fullName evidence="9">Multiple sugar transport system permease protein</fullName>
    </submittedName>
</protein>
<keyword evidence="10" id="KW-1185">Reference proteome</keyword>
<reference evidence="9 10" key="1">
    <citation type="submission" date="2023-07" db="EMBL/GenBank/DDBJ databases">
        <title>Comparative genomics of wheat-associated soil bacteria to identify genetic determinants of phenazine resistance.</title>
        <authorList>
            <person name="Mouncey N."/>
        </authorList>
    </citation>
    <scope>NUCLEOTIDE SEQUENCE [LARGE SCALE GENOMIC DNA]</scope>
    <source>
        <strain evidence="9 10">V3I3</strain>
    </source>
</reference>
<dbReference type="CDD" id="cd06261">
    <property type="entry name" value="TM_PBP2"/>
    <property type="match status" value="1"/>
</dbReference>
<evidence type="ECO:0000256" key="6">
    <source>
        <dbReference type="ARBA" id="ARBA00023136"/>
    </source>
</evidence>
<evidence type="ECO:0000313" key="9">
    <source>
        <dbReference type="EMBL" id="MDQ0893999.1"/>
    </source>
</evidence>
<dbReference type="EMBL" id="JAUSYY010000001">
    <property type="protein sequence ID" value="MDQ0893999.1"/>
    <property type="molecule type" value="Genomic_DNA"/>
</dbReference>
<proteinExistence type="inferred from homology"/>
<evidence type="ECO:0000256" key="3">
    <source>
        <dbReference type="ARBA" id="ARBA00022475"/>
    </source>
</evidence>
<evidence type="ECO:0000256" key="2">
    <source>
        <dbReference type="ARBA" id="ARBA00022448"/>
    </source>
</evidence>
<comment type="similarity">
    <text evidence="7">Belongs to the binding-protein-dependent transport system permease family.</text>
</comment>
<comment type="subcellular location">
    <subcellularLocation>
        <location evidence="1 7">Cell membrane</location>
        <topology evidence="1 7">Multi-pass membrane protein</topology>
    </subcellularLocation>
</comment>
<feature type="transmembrane region" description="Helical" evidence="7">
    <location>
        <begin position="284"/>
        <end position="302"/>
    </location>
</feature>
<dbReference type="RefSeq" id="WP_307040898.1">
    <property type="nucleotide sequence ID" value="NZ_JAUSYY010000001.1"/>
</dbReference>
<evidence type="ECO:0000256" key="1">
    <source>
        <dbReference type="ARBA" id="ARBA00004651"/>
    </source>
</evidence>
<keyword evidence="3" id="KW-1003">Cell membrane</keyword>
<keyword evidence="6 7" id="KW-0472">Membrane</keyword>
<dbReference type="PANTHER" id="PTHR43744:SF12">
    <property type="entry name" value="ABC TRANSPORTER PERMEASE PROTEIN MG189-RELATED"/>
    <property type="match status" value="1"/>
</dbReference>
<organism evidence="9 10">
    <name type="scientific">Agromyces ramosus</name>
    <dbReference type="NCBI Taxonomy" id="33879"/>
    <lineage>
        <taxon>Bacteria</taxon>
        <taxon>Bacillati</taxon>
        <taxon>Actinomycetota</taxon>
        <taxon>Actinomycetes</taxon>
        <taxon>Micrococcales</taxon>
        <taxon>Microbacteriaceae</taxon>
        <taxon>Agromyces</taxon>
    </lineage>
</organism>
<evidence type="ECO:0000313" key="10">
    <source>
        <dbReference type="Proteomes" id="UP001239083"/>
    </source>
</evidence>
<feature type="transmembrane region" description="Helical" evidence="7">
    <location>
        <begin position="37"/>
        <end position="59"/>
    </location>
</feature>
<feature type="transmembrane region" description="Helical" evidence="7">
    <location>
        <begin position="104"/>
        <end position="126"/>
    </location>
</feature>
<dbReference type="PANTHER" id="PTHR43744">
    <property type="entry name" value="ABC TRANSPORTER PERMEASE PROTEIN MG189-RELATED-RELATED"/>
    <property type="match status" value="1"/>
</dbReference>
<feature type="transmembrane region" description="Helical" evidence="7">
    <location>
        <begin position="135"/>
        <end position="157"/>
    </location>
</feature>
<comment type="caution">
    <text evidence="9">The sequence shown here is derived from an EMBL/GenBank/DDBJ whole genome shotgun (WGS) entry which is preliminary data.</text>
</comment>